<accession>Q6AIV5</accession>
<organism evidence="1 2">
    <name type="scientific">Desulfotalea psychrophila (strain LSv54 / DSM 12343)</name>
    <dbReference type="NCBI Taxonomy" id="177439"/>
    <lineage>
        <taxon>Bacteria</taxon>
        <taxon>Pseudomonadati</taxon>
        <taxon>Thermodesulfobacteriota</taxon>
        <taxon>Desulfobulbia</taxon>
        <taxon>Desulfobulbales</taxon>
        <taxon>Desulfocapsaceae</taxon>
        <taxon>Desulfotalea</taxon>
    </lineage>
</organism>
<dbReference type="AlphaFoldDB" id="Q6AIV5"/>
<dbReference type="KEGG" id="dps:DP2996"/>
<protein>
    <submittedName>
        <fullName evidence="1">Uncharacterized protein</fullName>
    </submittedName>
</protein>
<proteinExistence type="predicted"/>
<sequence length="249" mass="27573">MEAVVMATISKVRESSRNADINNLATRILKEFSKNDWSSDTYLSPILTELTTLDDDFTLALNRLEAYSQLAEKDEVRDEAIRALFYLVDGYTYIPLPKMKEAAAVIDAVLSQYGMGIQREDYSAESARINSLLTDLAEPDIVKAIANLKGMDDSISILATAQEEFENIAMSQGELIAGKESLASATRLKAEVIQITNGSLIEYMNVMSKVKPETFASISADIAQFVKQNNELAKRRTGKKPDEEKAEAE</sequence>
<dbReference type="STRING" id="177439.DP2996"/>
<dbReference type="InterPro" id="IPR046228">
    <property type="entry name" value="DUF6261"/>
</dbReference>
<dbReference type="EMBL" id="CR522870">
    <property type="protein sequence ID" value="CAG37725.1"/>
    <property type="molecule type" value="Genomic_DNA"/>
</dbReference>
<name>Q6AIV5_DESPS</name>
<dbReference type="HOGENOM" id="CLU_082942_1_0_7"/>
<gene>
    <name evidence="1" type="ordered locus">DP2996</name>
</gene>
<keyword evidence="2" id="KW-1185">Reference proteome</keyword>
<evidence type="ECO:0000313" key="1">
    <source>
        <dbReference type="EMBL" id="CAG37725.1"/>
    </source>
</evidence>
<dbReference type="Proteomes" id="UP000000602">
    <property type="component" value="Chromosome"/>
</dbReference>
<dbReference type="eggNOG" id="ENOG503286U">
    <property type="taxonomic scope" value="Bacteria"/>
</dbReference>
<reference evidence="2" key="1">
    <citation type="journal article" date="2004" name="Environ. Microbiol.">
        <title>The genome of Desulfotalea psychrophila, a sulfate-reducing bacterium from permanently cold Arctic sediments.</title>
        <authorList>
            <person name="Rabus R."/>
            <person name="Ruepp A."/>
            <person name="Frickey T."/>
            <person name="Rattei T."/>
            <person name="Fartmann B."/>
            <person name="Stark M."/>
            <person name="Bauer M."/>
            <person name="Zibat A."/>
            <person name="Lombardot T."/>
            <person name="Becker I."/>
            <person name="Amann J."/>
            <person name="Gellner K."/>
            <person name="Teeling H."/>
            <person name="Leuschner W.D."/>
            <person name="Gloeckner F.-O."/>
            <person name="Lupas A.N."/>
            <person name="Amann R."/>
            <person name="Klenk H.-P."/>
        </authorList>
    </citation>
    <scope>NUCLEOTIDE SEQUENCE [LARGE SCALE GENOMIC DNA]</scope>
    <source>
        <strain evidence="2">DSM 12343 / LSv54</strain>
    </source>
</reference>
<dbReference type="Pfam" id="PF19775">
    <property type="entry name" value="DUF6261"/>
    <property type="match status" value="1"/>
</dbReference>
<evidence type="ECO:0000313" key="2">
    <source>
        <dbReference type="Proteomes" id="UP000000602"/>
    </source>
</evidence>